<gene>
    <name evidence="2" type="ORF">Rcae01_06607</name>
</gene>
<feature type="compositionally biased region" description="Basic and acidic residues" evidence="1">
    <location>
        <begin position="1"/>
        <end position="18"/>
    </location>
</feature>
<comment type="caution">
    <text evidence="2">The sequence shown here is derived from an EMBL/GenBank/DDBJ whole genome shotgun (WGS) entry which is preliminary data.</text>
</comment>
<accession>A0ABP9W139</accession>
<name>A0ABP9W139_9BACT</name>
<sequence>MPDRRVVEVDRASKEIPRPHPAAHASRLIESTSPRDFRGRWNFGIDPCAVACKGMHRLWQEESCSDGPHPNEALRARSTSPSQAGRGDMPGAAGWWK</sequence>
<feature type="region of interest" description="Disordered" evidence="1">
    <location>
        <begin position="1"/>
        <end position="26"/>
    </location>
</feature>
<dbReference type="EMBL" id="BAABRO010000035">
    <property type="protein sequence ID" value="GAA5511094.1"/>
    <property type="molecule type" value="Genomic_DNA"/>
</dbReference>
<reference evidence="2 3" key="1">
    <citation type="submission" date="2024-02" db="EMBL/GenBank/DDBJ databases">
        <title>Rhodopirellula caenicola NBRC 110016.</title>
        <authorList>
            <person name="Ichikawa N."/>
            <person name="Katano-Makiyama Y."/>
            <person name="Hidaka K."/>
        </authorList>
    </citation>
    <scope>NUCLEOTIDE SEQUENCE [LARGE SCALE GENOMIC DNA]</scope>
    <source>
        <strain evidence="2 3">NBRC 110016</strain>
    </source>
</reference>
<keyword evidence="3" id="KW-1185">Reference proteome</keyword>
<protein>
    <submittedName>
        <fullName evidence="2">Uncharacterized protein</fullName>
    </submittedName>
</protein>
<organism evidence="2 3">
    <name type="scientific">Novipirellula caenicola</name>
    <dbReference type="NCBI Taxonomy" id="1536901"/>
    <lineage>
        <taxon>Bacteria</taxon>
        <taxon>Pseudomonadati</taxon>
        <taxon>Planctomycetota</taxon>
        <taxon>Planctomycetia</taxon>
        <taxon>Pirellulales</taxon>
        <taxon>Pirellulaceae</taxon>
        <taxon>Novipirellula</taxon>
    </lineage>
</organism>
<evidence type="ECO:0000256" key="1">
    <source>
        <dbReference type="SAM" id="MobiDB-lite"/>
    </source>
</evidence>
<evidence type="ECO:0000313" key="3">
    <source>
        <dbReference type="Proteomes" id="UP001416858"/>
    </source>
</evidence>
<feature type="region of interest" description="Disordered" evidence="1">
    <location>
        <begin position="61"/>
        <end position="97"/>
    </location>
</feature>
<evidence type="ECO:0000313" key="2">
    <source>
        <dbReference type="EMBL" id="GAA5511094.1"/>
    </source>
</evidence>
<dbReference type="Proteomes" id="UP001416858">
    <property type="component" value="Unassembled WGS sequence"/>
</dbReference>
<proteinExistence type="predicted"/>